<reference evidence="4" key="1">
    <citation type="submission" date="2016-04" db="EMBL/GenBank/DDBJ databases">
        <authorList>
            <person name="Chen L."/>
            <person name="Zhuang W."/>
            <person name="Wang G."/>
        </authorList>
    </citation>
    <scope>NUCLEOTIDE SEQUENCE [LARGE SCALE GENOMIC DNA]</scope>
    <source>
        <strain evidence="4">17621</strain>
    </source>
</reference>
<dbReference type="STRING" id="354355.SAMN05660816_02856"/>
<name>A0A1V9EDQ3_9BACT</name>
<dbReference type="GO" id="GO:0005525">
    <property type="term" value="F:GTP binding"/>
    <property type="evidence" value="ECO:0007669"/>
    <property type="project" value="UniProtKB-KW"/>
</dbReference>
<sequence>MAILKKIEGNELYLYMNGNLIYKRWLDTGQSKVFDIMAYDKYTLTSIRDLEYENPGELISVKARLKLKSTEEGGRQTGFISGYRPNHVFEYPDDGKLLQTFIGDIILDSQATFEPGEEGEVTVRFLINQPIEKYLEKGRVWWIQEGARQIGQAEII</sequence>
<dbReference type="SUPFAM" id="SSF50465">
    <property type="entry name" value="EF-Tu/eEF-1alpha/eIF2-gamma C-terminal domain"/>
    <property type="match status" value="1"/>
</dbReference>
<organism evidence="3 4">
    <name type="scientific">Niastella yeongjuensis</name>
    <dbReference type="NCBI Taxonomy" id="354355"/>
    <lineage>
        <taxon>Bacteria</taxon>
        <taxon>Pseudomonadati</taxon>
        <taxon>Bacteroidota</taxon>
        <taxon>Chitinophagia</taxon>
        <taxon>Chitinophagales</taxon>
        <taxon>Chitinophagaceae</taxon>
        <taxon>Niastella</taxon>
    </lineage>
</organism>
<accession>A0A1V9EDQ3</accession>
<dbReference type="OrthoDB" id="1433539at2"/>
<dbReference type="RefSeq" id="WP_081202987.1">
    <property type="nucleotide sequence ID" value="NZ_FOCZ01000004.1"/>
</dbReference>
<protein>
    <recommendedName>
        <fullName evidence="5">Translation elongation factor EFTu/EF1A C-terminal domain-containing protein</fullName>
    </recommendedName>
</protein>
<dbReference type="EMBL" id="LVXG01000035">
    <property type="protein sequence ID" value="OQP44253.1"/>
    <property type="molecule type" value="Genomic_DNA"/>
</dbReference>
<keyword evidence="2" id="KW-0342">GTP-binding</keyword>
<evidence type="ECO:0000256" key="2">
    <source>
        <dbReference type="ARBA" id="ARBA00023134"/>
    </source>
</evidence>
<evidence type="ECO:0000313" key="4">
    <source>
        <dbReference type="Proteomes" id="UP000192610"/>
    </source>
</evidence>
<dbReference type="Gene3D" id="2.40.30.10">
    <property type="entry name" value="Translation factors"/>
    <property type="match status" value="1"/>
</dbReference>
<evidence type="ECO:0000256" key="1">
    <source>
        <dbReference type="ARBA" id="ARBA00022741"/>
    </source>
</evidence>
<gene>
    <name evidence="3" type="ORF">A4H97_33410</name>
</gene>
<dbReference type="AlphaFoldDB" id="A0A1V9EDQ3"/>
<evidence type="ECO:0008006" key="5">
    <source>
        <dbReference type="Google" id="ProtNLM"/>
    </source>
</evidence>
<dbReference type="Proteomes" id="UP000192610">
    <property type="component" value="Unassembled WGS sequence"/>
</dbReference>
<dbReference type="InterPro" id="IPR009001">
    <property type="entry name" value="Transl_elong_EF1A/Init_IF2_C"/>
</dbReference>
<comment type="caution">
    <text evidence="3">The sequence shown here is derived from an EMBL/GenBank/DDBJ whole genome shotgun (WGS) entry which is preliminary data.</text>
</comment>
<evidence type="ECO:0000313" key="3">
    <source>
        <dbReference type="EMBL" id="OQP44253.1"/>
    </source>
</evidence>
<keyword evidence="1" id="KW-0547">Nucleotide-binding</keyword>
<keyword evidence="4" id="KW-1185">Reference proteome</keyword>
<proteinExistence type="predicted"/>